<dbReference type="EMBL" id="CACRXK020008017">
    <property type="protein sequence ID" value="CAB4013777.1"/>
    <property type="molecule type" value="Genomic_DNA"/>
</dbReference>
<proteinExistence type="predicted"/>
<protein>
    <recommendedName>
        <fullName evidence="2">Bridge-like lipid transfer protein family member 1 N-terminal domain-containing protein</fullName>
    </recommendedName>
</protein>
<feature type="domain" description="Bridge-like lipid transfer protein family member 1 N-terminal" evidence="2">
    <location>
        <begin position="55"/>
        <end position="586"/>
    </location>
</feature>
<accession>A0A6S7I975</accession>
<name>A0A6S7I975_PARCT</name>
<dbReference type="PANTHER" id="PTHR31640:SF1">
    <property type="entry name" value="BRIDGE-LIKE LIPID TRANSFER PROTEIN FAMILY MEMBER 1"/>
    <property type="match status" value="1"/>
</dbReference>
<dbReference type="Proteomes" id="UP001152795">
    <property type="component" value="Unassembled WGS sequence"/>
</dbReference>
<gene>
    <name evidence="3" type="ORF">PACLA_8A044563</name>
</gene>
<evidence type="ECO:0000313" key="4">
    <source>
        <dbReference type="Proteomes" id="UP001152795"/>
    </source>
</evidence>
<dbReference type="InterPro" id="IPR033616">
    <property type="entry name" value="BLTP1"/>
</dbReference>
<dbReference type="Pfam" id="PF20413">
    <property type="entry name" value="BLTP1_N"/>
    <property type="match status" value="1"/>
</dbReference>
<keyword evidence="4" id="KW-1185">Reference proteome</keyword>
<feature type="compositionally biased region" description="Polar residues" evidence="1">
    <location>
        <begin position="510"/>
        <end position="522"/>
    </location>
</feature>
<feature type="non-terminal residue" evidence="3">
    <location>
        <position position="1"/>
    </location>
</feature>
<dbReference type="InterPro" id="IPR047104">
    <property type="entry name" value="BLTP1_N"/>
</dbReference>
<evidence type="ECO:0000259" key="2">
    <source>
        <dbReference type="Pfam" id="PF20413"/>
    </source>
</evidence>
<dbReference type="GO" id="GO:0098793">
    <property type="term" value="C:presynapse"/>
    <property type="evidence" value="ECO:0007669"/>
    <property type="project" value="GOC"/>
</dbReference>
<organism evidence="3 4">
    <name type="scientific">Paramuricea clavata</name>
    <name type="common">Red gorgonian</name>
    <name type="synonym">Violescent sea-whip</name>
    <dbReference type="NCBI Taxonomy" id="317549"/>
    <lineage>
        <taxon>Eukaryota</taxon>
        <taxon>Metazoa</taxon>
        <taxon>Cnidaria</taxon>
        <taxon>Anthozoa</taxon>
        <taxon>Octocorallia</taxon>
        <taxon>Malacalcyonacea</taxon>
        <taxon>Plexauridae</taxon>
        <taxon>Paramuricea</taxon>
    </lineage>
</organism>
<evidence type="ECO:0000313" key="3">
    <source>
        <dbReference type="EMBL" id="CAB4013777.1"/>
    </source>
</evidence>
<dbReference type="AlphaFoldDB" id="A0A6S7I975"/>
<reference evidence="3" key="1">
    <citation type="submission" date="2020-04" db="EMBL/GenBank/DDBJ databases">
        <authorList>
            <person name="Alioto T."/>
            <person name="Alioto T."/>
            <person name="Gomez Garrido J."/>
        </authorList>
    </citation>
    <scope>NUCLEOTIDE SEQUENCE</scope>
    <source>
        <strain evidence="3">A484AB</strain>
    </source>
</reference>
<evidence type="ECO:0000256" key="1">
    <source>
        <dbReference type="SAM" id="MobiDB-lite"/>
    </source>
</evidence>
<dbReference type="GO" id="GO:0048488">
    <property type="term" value="P:synaptic vesicle endocytosis"/>
    <property type="evidence" value="ECO:0007669"/>
    <property type="project" value="TreeGrafter"/>
</dbReference>
<dbReference type="PANTHER" id="PTHR31640">
    <property type="entry name" value="TRANSMEMBRANE PROTEIN KIAA1109"/>
    <property type="match status" value="1"/>
</dbReference>
<comment type="caution">
    <text evidence="3">The sequence shown here is derived from an EMBL/GenBank/DDBJ whole genome shotgun (WGS) entry which is preliminary data.</text>
</comment>
<feature type="region of interest" description="Disordered" evidence="1">
    <location>
        <begin position="509"/>
        <end position="543"/>
    </location>
</feature>
<sequence length="743" mass="85113">MLLERFVGLILTRIFSKLFIPKDAYLRIGSFSISVLSGKLMFRDVLYVTKDLTFRSDLYDRLQDLCKKDRYGDAHKSSENLNEDQNINEIVPDHHGNYLWRDLIPAIKFDINSGKVAFGNKMVETTLCFHFESAAAIYRVNKPASLLDQFAHKVSCDCKNFRVMLAPSNGYTGDRDDPPRYMGEGFVVLQSQVCQMTYLQDEPGVVPEMNTENESAIETDPCWNLDVTFVKSTSLSYGPWADRQREQLQKFFFPFDYQEQIVSKALAPGQRREHSGLDIRFDFECDSTLDILFTKDQETQAVHLCVGTGSHVQIYQPWRVNEYGYMASVVAHLQQVEASTSLQFRQFLEAEGVKVTVNMTIPRIWNHTQHWSADITLSKATWYFIFAHKFFFQDLANDWSTKSASELLNFIPYEWALNIALRDFEMIWMANEYNWIDCSTIFQENTELALCGESLDLSFTLSYTTFLPEIEEIKFLIQVERLVGRLNIPESNTLRRSLLSLARDEDRKTTPSIRSSTSANVDQETHDSADEQTPSNDENELSGGWRRHTELRNGWVDVFSTPILSVIITYIYHPIVPGETFQNVQERCRSYGESVPELSTDLEADVINLEVDANSCAFKLVGMVLRALGNIKENYFGAYQIYRDFDARSLSKIKRTVTSQDVGGDDLSITDVDPLSLRPMEANVLVNLGSIRAELTQHCSCEDVASPLFVTDRLTFEMHKNFSETRLQLQLTPTTIFANDVIK</sequence>
<dbReference type="OrthoDB" id="10051416at2759"/>